<proteinExistence type="predicted"/>
<sequence length="75" mass="8642">MCSNVKQQQKLAPFIIIFFNSITAIYWMPIKKLEATFIYNVRKNEVIVILAPIKLPPPPPPTIQDNNHLQTSFFA</sequence>
<feature type="transmembrane region" description="Helical" evidence="1">
    <location>
        <begin position="12"/>
        <end position="30"/>
    </location>
</feature>
<evidence type="ECO:0000256" key="1">
    <source>
        <dbReference type="SAM" id="Phobius"/>
    </source>
</evidence>
<dbReference type="Proteomes" id="UP000887458">
    <property type="component" value="Unassembled WGS sequence"/>
</dbReference>
<evidence type="ECO:0000313" key="2">
    <source>
        <dbReference type="EMBL" id="KAH9415501.1"/>
    </source>
</evidence>
<keyword evidence="1" id="KW-0472">Membrane</keyword>
<name>A0ABQ8IYW6_DERPT</name>
<comment type="caution">
    <text evidence="2">The sequence shown here is derived from an EMBL/GenBank/DDBJ whole genome shotgun (WGS) entry which is preliminary data.</text>
</comment>
<reference evidence="2 3" key="2">
    <citation type="journal article" date="2022" name="Mol. Biol. Evol.">
        <title>Comparative Genomics Reveals Insights into the Divergent Evolution of Astigmatic Mites and Household Pest Adaptations.</title>
        <authorList>
            <person name="Xiong Q."/>
            <person name="Wan A.T."/>
            <person name="Liu X."/>
            <person name="Fung C.S."/>
            <person name="Xiao X."/>
            <person name="Malainual N."/>
            <person name="Hou J."/>
            <person name="Wang L."/>
            <person name="Wang M."/>
            <person name="Yang K.Y."/>
            <person name="Cui Y."/>
            <person name="Leung E.L."/>
            <person name="Nong W."/>
            <person name="Shin S.K."/>
            <person name="Au S.W."/>
            <person name="Jeong K.Y."/>
            <person name="Chew F.T."/>
            <person name="Hui J.H."/>
            <person name="Leung T.F."/>
            <person name="Tungtrongchitr A."/>
            <person name="Zhong N."/>
            <person name="Liu Z."/>
            <person name="Tsui S.K."/>
        </authorList>
    </citation>
    <scope>NUCLEOTIDE SEQUENCE [LARGE SCALE GENOMIC DNA]</scope>
    <source>
        <strain evidence="2">Derp</strain>
    </source>
</reference>
<organism evidence="2 3">
    <name type="scientific">Dermatophagoides pteronyssinus</name>
    <name type="common">European house dust mite</name>
    <dbReference type="NCBI Taxonomy" id="6956"/>
    <lineage>
        <taxon>Eukaryota</taxon>
        <taxon>Metazoa</taxon>
        <taxon>Ecdysozoa</taxon>
        <taxon>Arthropoda</taxon>
        <taxon>Chelicerata</taxon>
        <taxon>Arachnida</taxon>
        <taxon>Acari</taxon>
        <taxon>Acariformes</taxon>
        <taxon>Sarcoptiformes</taxon>
        <taxon>Astigmata</taxon>
        <taxon>Psoroptidia</taxon>
        <taxon>Analgoidea</taxon>
        <taxon>Pyroglyphidae</taxon>
        <taxon>Dermatophagoidinae</taxon>
        <taxon>Dermatophagoides</taxon>
    </lineage>
</organism>
<accession>A0ABQ8IYW6</accession>
<keyword evidence="1" id="KW-1133">Transmembrane helix</keyword>
<protein>
    <submittedName>
        <fullName evidence="2">Uncharacterized protein</fullName>
    </submittedName>
</protein>
<reference evidence="2 3" key="1">
    <citation type="journal article" date="2018" name="J. Allergy Clin. Immunol.">
        <title>High-quality assembly of Dermatophagoides pteronyssinus genome and transcriptome reveals a wide range of novel allergens.</title>
        <authorList>
            <person name="Liu X.Y."/>
            <person name="Yang K.Y."/>
            <person name="Wang M.Q."/>
            <person name="Kwok J.S."/>
            <person name="Zeng X."/>
            <person name="Yang Z."/>
            <person name="Xiao X.J."/>
            <person name="Lau C.P."/>
            <person name="Li Y."/>
            <person name="Huang Z.M."/>
            <person name="Ba J.G."/>
            <person name="Yim A.K."/>
            <person name="Ouyang C.Y."/>
            <person name="Ngai S.M."/>
            <person name="Chan T.F."/>
            <person name="Leung E.L."/>
            <person name="Liu L."/>
            <person name="Liu Z.G."/>
            <person name="Tsui S.K."/>
        </authorList>
    </citation>
    <scope>NUCLEOTIDE SEQUENCE [LARGE SCALE GENOMIC DNA]</scope>
    <source>
        <strain evidence="2">Derp</strain>
    </source>
</reference>
<dbReference type="EMBL" id="NJHN03000096">
    <property type="protein sequence ID" value="KAH9415501.1"/>
    <property type="molecule type" value="Genomic_DNA"/>
</dbReference>
<gene>
    <name evidence="2" type="ORF">DERP_010357</name>
</gene>
<keyword evidence="3" id="KW-1185">Reference proteome</keyword>
<keyword evidence="1" id="KW-0812">Transmembrane</keyword>
<evidence type="ECO:0000313" key="3">
    <source>
        <dbReference type="Proteomes" id="UP000887458"/>
    </source>
</evidence>